<dbReference type="InterPro" id="IPR013320">
    <property type="entry name" value="ConA-like_dom_sf"/>
</dbReference>
<keyword evidence="4" id="KW-1185">Reference proteome</keyword>
<dbReference type="InterPro" id="IPR021720">
    <property type="entry name" value="Malectin_dom"/>
</dbReference>
<dbReference type="Gene3D" id="2.60.120.430">
    <property type="entry name" value="Galactose-binding lectin"/>
    <property type="match status" value="1"/>
</dbReference>
<reference evidence="3 4" key="1">
    <citation type="submission" date="2019-07" db="EMBL/GenBank/DDBJ databases">
        <title>Genomes of sea-ice associated Colwellia species.</title>
        <authorList>
            <person name="Bowman J.P."/>
        </authorList>
    </citation>
    <scope>NUCLEOTIDE SEQUENCE [LARGE SCALE GENOMIC DNA]</scope>
    <source>
        <strain evidence="3 4">ACAM 459</strain>
    </source>
</reference>
<dbReference type="InterPro" id="IPR050546">
    <property type="entry name" value="Glycosyl_Hydrlase_16"/>
</dbReference>
<comment type="similarity">
    <text evidence="1">Belongs to the glycosyl hydrolase 16 family.</text>
</comment>
<name>A0A5C6QF43_9GAMM</name>
<dbReference type="Pfam" id="PF11721">
    <property type="entry name" value="Malectin"/>
    <property type="match status" value="1"/>
</dbReference>
<dbReference type="PROSITE" id="PS51762">
    <property type="entry name" value="GH16_2"/>
    <property type="match status" value="1"/>
</dbReference>
<feature type="domain" description="GH16" evidence="2">
    <location>
        <begin position="162"/>
        <end position="411"/>
    </location>
</feature>
<dbReference type="PANTHER" id="PTHR10963:SF55">
    <property type="entry name" value="GLYCOSIDE HYDROLASE FAMILY 16 PROTEIN"/>
    <property type="match status" value="1"/>
</dbReference>
<evidence type="ECO:0000313" key="3">
    <source>
        <dbReference type="EMBL" id="TWX67398.1"/>
    </source>
</evidence>
<dbReference type="Gene3D" id="2.60.120.200">
    <property type="match status" value="1"/>
</dbReference>
<gene>
    <name evidence="3" type="ORF">ESZ36_13295</name>
</gene>
<dbReference type="Pfam" id="PF00722">
    <property type="entry name" value="Glyco_hydro_16"/>
    <property type="match status" value="1"/>
</dbReference>
<evidence type="ECO:0000259" key="2">
    <source>
        <dbReference type="PROSITE" id="PS51762"/>
    </source>
</evidence>
<dbReference type="EMBL" id="VOLT01000006">
    <property type="protein sequence ID" value="TWX67398.1"/>
    <property type="molecule type" value="Genomic_DNA"/>
</dbReference>
<evidence type="ECO:0000256" key="1">
    <source>
        <dbReference type="ARBA" id="ARBA00006865"/>
    </source>
</evidence>
<dbReference type="GO" id="GO:0005975">
    <property type="term" value="P:carbohydrate metabolic process"/>
    <property type="evidence" value="ECO:0007669"/>
    <property type="project" value="InterPro"/>
</dbReference>
<proteinExistence type="inferred from homology"/>
<organism evidence="3 4">
    <name type="scientific">Colwellia demingiae</name>
    <dbReference type="NCBI Taxonomy" id="89401"/>
    <lineage>
        <taxon>Bacteria</taxon>
        <taxon>Pseudomonadati</taxon>
        <taxon>Pseudomonadota</taxon>
        <taxon>Gammaproteobacteria</taxon>
        <taxon>Alteromonadales</taxon>
        <taxon>Colwelliaceae</taxon>
        <taxon>Colwellia</taxon>
    </lineage>
</organism>
<dbReference type="GO" id="GO:0004553">
    <property type="term" value="F:hydrolase activity, hydrolyzing O-glycosyl compounds"/>
    <property type="evidence" value="ECO:0007669"/>
    <property type="project" value="InterPro"/>
</dbReference>
<dbReference type="CDD" id="cd08023">
    <property type="entry name" value="GH16_laminarinase_like"/>
    <property type="match status" value="1"/>
</dbReference>
<protein>
    <submittedName>
        <fullName evidence="3">Family 16 glycosylhydrolase</fullName>
    </submittedName>
</protein>
<dbReference type="PANTHER" id="PTHR10963">
    <property type="entry name" value="GLYCOSYL HYDROLASE-RELATED"/>
    <property type="match status" value="1"/>
</dbReference>
<dbReference type="SUPFAM" id="SSF49785">
    <property type="entry name" value="Galactose-binding domain-like"/>
    <property type="match status" value="1"/>
</dbReference>
<dbReference type="InterPro" id="IPR008979">
    <property type="entry name" value="Galactose-bd-like_sf"/>
</dbReference>
<comment type="caution">
    <text evidence="3">The sequence shown here is derived from an EMBL/GenBank/DDBJ whole genome shotgun (WGS) entry which is preliminary data.</text>
</comment>
<dbReference type="InterPro" id="IPR000757">
    <property type="entry name" value="Beta-glucanase-like"/>
</dbReference>
<dbReference type="Proteomes" id="UP000321822">
    <property type="component" value="Unassembled WGS sequence"/>
</dbReference>
<evidence type="ECO:0000313" key="4">
    <source>
        <dbReference type="Proteomes" id="UP000321822"/>
    </source>
</evidence>
<sequence>MGGEQYQGSDGITYQTDSLVLGDNKGTIYEAIKGSQDSALFQSYRFGDLTIQQPVENGSYEVTFKFVEPENPAIGERVFDVYAQGQLVIDELDIKLARDGKNKSELVRAVHDVTVTDGLLNIELKASKGQAILNALVVRKTTTTSVEIQSSNDWELVWNDEFDYEGKPDPSKWSYDIWPAGKVNDEDQTYTDLLENVQVKDGNLIITAHKEDYGNAKYTSGRIHSQGKGDLLYGRVEVRAKLPKGQGTWSAIWMLPSDPFKYETTCSQDEDWQGNSTCDAWPNSGEIDIMEHVGYDMQTIHGTVHNKAYYWVNSEQRKASFEGETVDQAFHVYSIEWTPEHIIVFFDETPYFFYSNESTGWEAWPFDHPYHVILNLAIGGSWGRAGGPIDDSIFPVSMEVDYVRVFKPLPGKN</sequence>
<dbReference type="SUPFAM" id="SSF49899">
    <property type="entry name" value="Concanavalin A-like lectins/glucanases"/>
    <property type="match status" value="1"/>
</dbReference>
<dbReference type="AlphaFoldDB" id="A0A5C6QF43"/>
<accession>A0A5C6QF43</accession>
<keyword evidence="3" id="KW-0378">Hydrolase</keyword>
<dbReference type="OrthoDB" id="9809583at2"/>